<protein>
    <submittedName>
        <fullName evidence="1">Uncharacterized protein</fullName>
    </submittedName>
</protein>
<proteinExistence type="predicted"/>
<evidence type="ECO:0000313" key="2">
    <source>
        <dbReference type="Proteomes" id="UP001324115"/>
    </source>
</evidence>
<dbReference type="PANTHER" id="PTHR33710:SF64">
    <property type="entry name" value="ENDONUCLEASE_EXONUCLEASE_PHOSPHATASE DOMAIN-CONTAINING PROTEIN"/>
    <property type="match status" value="1"/>
</dbReference>
<evidence type="ECO:0000313" key="1">
    <source>
        <dbReference type="EMBL" id="KAK4602238.1"/>
    </source>
</evidence>
<dbReference type="SUPFAM" id="SSF56219">
    <property type="entry name" value="DNase I-like"/>
    <property type="match status" value="1"/>
</dbReference>
<gene>
    <name evidence="1" type="ORF">RGQ29_011328</name>
</gene>
<accession>A0AAN7FXT1</accession>
<dbReference type="EMBL" id="JAXUIC010000002">
    <property type="protein sequence ID" value="KAK4602238.1"/>
    <property type="molecule type" value="Genomic_DNA"/>
</dbReference>
<reference evidence="1 2" key="1">
    <citation type="journal article" date="2023" name="G3 (Bethesda)">
        <title>A haplotype-resolved chromosome-scale genome for Quercus rubra L. provides insights into the genetics of adaptive traits for red oak species.</title>
        <authorList>
            <person name="Kapoor B."/>
            <person name="Jenkins J."/>
            <person name="Schmutz J."/>
            <person name="Zhebentyayeva T."/>
            <person name="Kuelheim C."/>
            <person name="Coggeshall M."/>
            <person name="Heim C."/>
            <person name="Lasky J.R."/>
            <person name="Leites L."/>
            <person name="Islam-Faridi N."/>
            <person name="Romero-Severson J."/>
            <person name="DeLeo V.L."/>
            <person name="Lucas S.M."/>
            <person name="Lazic D."/>
            <person name="Gailing O."/>
            <person name="Carlson J."/>
            <person name="Staton M."/>
        </authorList>
    </citation>
    <scope>NUCLEOTIDE SEQUENCE [LARGE SCALE GENOMIC DNA]</scope>
    <source>
        <strain evidence="1">Pseudo-F2</strain>
    </source>
</reference>
<dbReference type="Gene3D" id="3.60.10.10">
    <property type="entry name" value="Endonuclease/exonuclease/phosphatase"/>
    <property type="match status" value="1"/>
</dbReference>
<dbReference type="AlphaFoldDB" id="A0AAN7FXT1"/>
<dbReference type="PANTHER" id="PTHR33710">
    <property type="entry name" value="BNAC02G09200D PROTEIN"/>
    <property type="match status" value="1"/>
</dbReference>
<dbReference type="Proteomes" id="UP001324115">
    <property type="component" value="Unassembled WGS sequence"/>
</dbReference>
<comment type="caution">
    <text evidence="1">The sequence shown here is derived from an EMBL/GenBank/DDBJ whole genome shotgun (WGS) entry which is preliminary data.</text>
</comment>
<sequence>MVVDDFIWACSGVNGPNDNNERGHTWDELVNIQQYWRIPWCCFGDFNIVQFPSERLGGTHLTSAMERFSEFIEDLNLIDLPQEGGSYTWSSGTNQPSMSRIDRALITHDWEEHYPNVIQRILPRPILNHSPVLLEAGGMARGKSPFKFENMWFKTDGFVDRVQSWWNQHSFVGTPSFVLAKKLKALKEDIIQWNHREFANVDRQKKQLLEELKILDAKEEELGLTDREECYRADLRSLVEHLLSLEEISWRKKSKMLCIKEGDNNTKFFHKMANSHRRYNHLRILEVDGVVFEEEFEVTAQVV</sequence>
<dbReference type="InterPro" id="IPR036691">
    <property type="entry name" value="Endo/exonu/phosph_ase_sf"/>
</dbReference>
<keyword evidence="2" id="KW-1185">Reference proteome</keyword>
<name>A0AAN7FXT1_QUERU</name>
<organism evidence="1 2">
    <name type="scientific">Quercus rubra</name>
    <name type="common">Northern red oak</name>
    <name type="synonym">Quercus borealis</name>
    <dbReference type="NCBI Taxonomy" id="3512"/>
    <lineage>
        <taxon>Eukaryota</taxon>
        <taxon>Viridiplantae</taxon>
        <taxon>Streptophyta</taxon>
        <taxon>Embryophyta</taxon>
        <taxon>Tracheophyta</taxon>
        <taxon>Spermatophyta</taxon>
        <taxon>Magnoliopsida</taxon>
        <taxon>eudicotyledons</taxon>
        <taxon>Gunneridae</taxon>
        <taxon>Pentapetalae</taxon>
        <taxon>rosids</taxon>
        <taxon>fabids</taxon>
        <taxon>Fagales</taxon>
        <taxon>Fagaceae</taxon>
        <taxon>Quercus</taxon>
    </lineage>
</organism>